<feature type="domain" description="HAMP" evidence="16">
    <location>
        <begin position="168"/>
        <end position="221"/>
    </location>
</feature>
<dbReference type="Gene3D" id="3.30.565.10">
    <property type="entry name" value="Histidine kinase-like ATPase, C-terminal domain"/>
    <property type="match status" value="1"/>
</dbReference>
<evidence type="ECO:0000256" key="12">
    <source>
        <dbReference type="ARBA" id="ARBA00023012"/>
    </source>
</evidence>
<evidence type="ECO:0000256" key="11">
    <source>
        <dbReference type="ARBA" id="ARBA00022989"/>
    </source>
</evidence>
<dbReference type="InterPro" id="IPR005467">
    <property type="entry name" value="His_kinase_dom"/>
</dbReference>
<gene>
    <name evidence="17" type="ORF">DI563_05250</name>
</gene>
<dbReference type="EC" id="2.7.13.3" evidence="14"/>
<keyword evidence="12 14" id="KW-0902">Two-component regulatory system</keyword>
<dbReference type="CDD" id="cd00082">
    <property type="entry name" value="HisKA"/>
    <property type="match status" value="1"/>
</dbReference>
<dbReference type="NCBIfam" id="TIGR01386">
    <property type="entry name" value="cztS_silS_copS"/>
    <property type="match status" value="1"/>
</dbReference>
<evidence type="ECO:0000313" key="17">
    <source>
        <dbReference type="EMBL" id="PZQ77011.1"/>
    </source>
</evidence>
<proteinExistence type="predicted"/>
<organism evidence="17 18">
    <name type="scientific">Variovorax paradoxus</name>
    <dbReference type="NCBI Taxonomy" id="34073"/>
    <lineage>
        <taxon>Bacteria</taxon>
        <taxon>Pseudomonadati</taxon>
        <taxon>Pseudomonadota</taxon>
        <taxon>Betaproteobacteria</taxon>
        <taxon>Burkholderiales</taxon>
        <taxon>Comamonadaceae</taxon>
        <taxon>Variovorax</taxon>
    </lineage>
</organism>
<keyword evidence="8 14" id="KW-0547">Nucleotide-binding</keyword>
<evidence type="ECO:0000256" key="1">
    <source>
        <dbReference type="ARBA" id="ARBA00000085"/>
    </source>
</evidence>
<evidence type="ECO:0000256" key="7">
    <source>
        <dbReference type="ARBA" id="ARBA00022692"/>
    </source>
</evidence>
<evidence type="ECO:0000256" key="10">
    <source>
        <dbReference type="ARBA" id="ARBA00022840"/>
    </source>
</evidence>
<evidence type="ECO:0000256" key="2">
    <source>
        <dbReference type="ARBA" id="ARBA00004533"/>
    </source>
</evidence>
<dbReference type="InterPro" id="IPR036890">
    <property type="entry name" value="HATPase_C_sf"/>
</dbReference>
<dbReference type="SMART" id="SM00387">
    <property type="entry name" value="HATPase_c"/>
    <property type="match status" value="1"/>
</dbReference>
<comment type="catalytic activity">
    <reaction evidence="1 14">
        <text>ATP + protein L-histidine = ADP + protein N-phospho-L-histidine.</text>
        <dbReference type="EC" id="2.7.13.3"/>
    </reaction>
</comment>
<dbReference type="InterPro" id="IPR004358">
    <property type="entry name" value="Sig_transdc_His_kin-like_C"/>
</dbReference>
<comment type="function">
    <text evidence="14">Member of a two-component regulatory system.</text>
</comment>
<keyword evidence="10 14" id="KW-0067">ATP-binding</keyword>
<comment type="caution">
    <text evidence="17">The sequence shown here is derived from an EMBL/GenBank/DDBJ whole genome shotgun (WGS) entry which is preliminary data.</text>
</comment>
<dbReference type="SUPFAM" id="SSF55874">
    <property type="entry name" value="ATPase domain of HSP90 chaperone/DNA topoisomerase II/histidine kinase"/>
    <property type="match status" value="1"/>
</dbReference>
<dbReference type="PROSITE" id="PS50109">
    <property type="entry name" value="HIS_KIN"/>
    <property type="match status" value="1"/>
</dbReference>
<dbReference type="GO" id="GO:0005524">
    <property type="term" value="F:ATP binding"/>
    <property type="evidence" value="ECO:0007669"/>
    <property type="project" value="UniProtKB-KW"/>
</dbReference>
<dbReference type="InterPro" id="IPR036097">
    <property type="entry name" value="HisK_dim/P_sf"/>
</dbReference>
<dbReference type="EMBL" id="QFPP01000034">
    <property type="protein sequence ID" value="PZQ77011.1"/>
    <property type="molecule type" value="Genomic_DNA"/>
</dbReference>
<keyword evidence="11 14" id="KW-1133">Transmembrane helix</keyword>
<dbReference type="SUPFAM" id="SSF47384">
    <property type="entry name" value="Homodimeric domain of signal transducing histidine kinase"/>
    <property type="match status" value="1"/>
</dbReference>
<dbReference type="InterPro" id="IPR003660">
    <property type="entry name" value="HAMP_dom"/>
</dbReference>
<dbReference type="SMART" id="SM00388">
    <property type="entry name" value="HisKA"/>
    <property type="match status" value="1"/>
</dbReference>
<keyword evidence="5" id="KW-0597">Phosphoprotein</keyword>
<dbReference type="Pfam" id="PF02518">
    <property type="entry name" value="HATPase_c"/>
    <property type="match status" value="1"/>
</dbReference>
<keyword evidence="9 14" id="KW-0418">Kinase</keyword>
<comment type="subcellular location">
    <subcellularLocation>
        <location evidence="2 14">Cell inner membrane</location>
    </subcellularLocation>
</comment>
<dbReference type="PROSITE" id="PS51257">
    <property type="entry name" value="PROKAR_LIPOPROTEIN"/>
    <property type="match status" value="1"/>
</dbReference>
<evidence type="ECO:0000256" key="5">
    <source>
        <dbReference type="ARBA" id="ARBA00022553"/>
    </source>
</evidence>
<evidence type="ECO:0000256" key="3">
    <source>
        <dbReference type="ARBA" id="ARBA00022475"/>
    </source>
</evidence>
<feature type="transmembrane region" description="Helical" evidence="14">
    <location>
        <begin position="144"/>
        <end position="167"/>
    </location>
</feature>
<sequence length="442" mass="48281">MEPLAPRSIQTTLSRWLAMQSLVGLSIACVLIYAATRWSFHVKQEEEFDRYRELVRHAVEDSGSPRDLDALKHKLGDFFAPHLDVAIEVSAGTERLYRSERRPGPAHAREQTTQFGNLLTFGNEPVSLTIILGVRGDEKLLNRLAWTLLAAVVLGSALVGASGAILVRRGLRPLKTLAAQTAAVSLRKPGLRLKATGYAAEIQPWVMQFNSLLDRVEEAYGQLEAFNADVAHELRTPLANMIAHLDVELGQRRSLDELQDALASQLEEARRLSGIVTDMLFLSRVDRGLQARRAAAVELAQEALKVIEFHEPEIEQAGLSCQVVGSTRFALDHGLIRRALSNLVSNAVRYATTGSEIRVEISRQGATVTVAVVNQGQAIDAAALPRLFERFYRADPSRSGSATHHGLGLAIVAAIARMHGGATFAESENGETRIGLLMADPL</sequence>
<keyword evidence="6 14" id="KW-0808">Transferase</keyword>
<feature type="transmembrane region" description="Helical" evidence="14">
    <location>
        <begin position="16"/>
        <end position="35"/>
    </location>
</feature>
<dbReference type="PANTHER" id="PTHR45436:SF9">
    <property type="entry name" value="SENSOR PROTEIN"/>
    <property type="match status" value="1"/>
</dbReference>
<keyword evidence="3 14" id="KW-1003">Cell membrane</keyword>
<dbReference type="AlphaFoldDB" id="A0A2W5QET0"/>
<keyword evidence="7 14" id="KW-0812">Transmembrane</keyword>
<dbReference type="InterPro" id="IPR050428">
    <property type="entry name" value="TCS_sensor_his_kinase"/>
</dbReference>
<protein>
    <recommendedName>
        <fullName evidence="14">Sensor protein</fullName>
        <ecNumber evidence="14">2.7.13.3</ecNumber>
    </recommendedName>
</protein>
<dbReference type="PANTHER" id="PTHR45436">
    <property type="entry name" value="SENSOR HISTIDINE KINASE YKOH"/>
    <property type="match status" value="1"/>
</dbReference>
<dbReference type="InterPro" id="IPR003661">
    <property type="entry name" value="HisK_dim/P_dom"/>
</dbReference>
<dbReference type="CDD" id="cd00075">
    <property type="entry name" value="HATPase"/>
    <property type="match status" value="1"/>
</dbReference>
<dbReference type="GO" id="GO:0005886">
    <property type="term" value="C:plasma membrane"/>
    <property type="evidence" value="ECO:0007669"/>
    <property type="project" value="UniProtKB-SubCell"/>
</dbReference>
<evidence type="ECO:0000256" key="6">
    <source>
        <dbReference type="ARBA" id="ARBA00022679"/>
    </source>
</evidence>
<feature type="domain" description="Histidine kinase" evidence="15">
    <location>
        <begin position="229"/>
        <end position="442"/>
    </location>
</feature>
<dbReference type="GO" id="GO:0000155">
    <property type="term" value="F:phosphorelay sensor kinase activity"/>
    <property type="evidence" value="ECO:0007669"/>
    <property type="project" value="InterPro"/>
</dbReference>
<dbReference type="PROSITE" id="PS50885">
    <property type="entry name" value="HAMP"/>
    <property type="match status" value="1"/>
</dbReference>
<evidence type="ECO:0000256" key="9">
    <source>
        <dbReference type="ARBA" id="ARBA00022777"/>
    </source>
</evidence>
<dbReference type="InterPro" id="IPR003594">
    <property type="entry name" value="HATPase_dom"/>
</dbReference>
<dbReference type="Proteomes" id="UP000249135">
    <property type="component" value="Unassembled WGS sequence"/>
</dbReference>
<evidence type="ECO:0000256" key="4">
    <source>
        <dbReference type="ARBA" id="ARBA00022519"/>
    </source>
</evidence>
<evidence type="ECO:0000259" key="15">
    <source>
        <dbReference type="PROSITE" id="PS50109"/>
    </source>
</evidence>
<dbReference type="Pfam" id="PF00512">
    <property type="entry name" value="HisKA"/>
    <property type="match status" value="1"/>
</dbReference>
<dbReference type="InterPro" id="IPR006290">
    <property type="entry name" value="CztS_silS_copS"/>
</dbReference>
<evidence type="ECO:0000259" key="16">
    <source>
        <dbReference type="PROSITE" id="PS50885"/>
    </source>
</evidence>
<dbReference type="PRINTS" id="PR00344">
    <property type="entry name" value="BCTRLSENSOR"/>
</dbReference>
<reference evidence="17 18" key="1">
    <citation type="submission" date="2017-08" db="EMBL/GenBank/DDBJ databases">
        <title>Infants hospitalized years apart are colonized by the same room-sourced microbial strains.</title>
        <authorList>
            <person name="Brooks B."/>
            <person name="Olm M.R."/>
            <person name="Firek B.A."/>
            <person name="Baker R."/>
            <person name="Thomas B.C."/>
            <person name="Morowitz M.J."/>
            <person name="Banfield J.F."/>
        </authorList>
    </citation>
    <scope>NUCLEOTIDE SEQUENCE [LARGE SCALE GENOMIC DNA]</scope>
    <source>
        <strain evidence="17">S2_005_003_R2_41</strain>
    </source>
</reference>
<evidence type="ECO:0000256" key="13">
    <source>
        <dbReference type="ARBA" id="ARBA00023136"/>
    </source>
</evidence>
<dbReference type="Gene3D" id="1.10.287.130">
    <property type="match status" value="1"/>
</dbReference>
<keyword evidence="4 14" id="KW-0997">Cell inner membrane</keyword>
<evidence type="ECO:0000313" key="18">
    <source>
        <dbReference type="Proteomes" id="UP000249135"/>
    </source>
</evidence>
<keyword evidence="13 14" id="KW-0472">Membrane</keyword>
<accession>A0A2W5QET0</accession>
<evidence type="ECO:0000256" key="8">
    <source>
        <dbReference type="ARBA" id="ARBA00022741"/>
    </source>
</evidence>
<name>A0A2W5QET0_VARPD</name>
<evidence type="ECO:0000256" key="14">
    <source>
        <dbReference type="RuleBase" id="RU364088"/>
    </source>
</evidence>